<organism evidence="1 2">
    <name type="scientific">Cirrhinus mrigala</name>
    <name type="common">Mrigala</name>
    <dbReference type="NCBI Taxonomy" id="683832"/>
    <lineage>
        <taxon>Eukaryota</taxon>
        <taxon>Metazoa</taxon>
        <taxon>Chordata</taxon>
        <taxon>Craniata</taxon>
        <taxon>Vertebrata</taxon>
        <taxon>Euteleostomi</taxon>
        <taxon>Actinopterygii</taxon>
        <taxon>Neopterygii</taxon>
        <taxon>Teleostei</taxon>
        <taxon>Ostariophysi</taxon>
        <taxon>Cypriniformes</taxon>
        <taxon>Cyprinidae</taxon>
        <taxon>Labeoninae</taxon>
        <taxon>Labeonini</taxon>
        <taxon>Cirrhinus</taxon>
    </lineage>
</organism>
<protein>
    <submittedName>
        <fullName evidence="1">Uncharacterized protein</fullName>
    </submittedName>
</protein>
<evidence type="ECO:0000313" key="2">
    <source>
        <dbReference type="Proteomes" id="UP001529510"/>
    </source>
</evidence>
<keyword evidence="2" id="KW-1185">Reference proteome</keyword>
<reference evidence="1 2" key="1">
    <citation type="submission" date="2024-05" db="EMBL/GenBank/DDBJ databases">
        <title>Genome sequencing and assembly of Indian major carp, Cirrhinus mrigala (Hamilton, 1822).</title>
        <authorList>
            <person name="Mohindra V."/>
            <person name="Chowdhury L.M."/>
            <person name="Lal K."/>
            <person name="Jena J.K."/>
        </authorList>
    </citation>
    <scope>NUCLEOTIDE SEQUENCE [LARGE SCALE GENOMIC DNA]</scope>
    <source>
        <strain evidence="1">CM1030</strain>
        <tissue evidence="1">Blood</tissue>
    </source>
</reference>
<accession>A0ABD0NY92</accession>
<dbReference type="AlphaFoldDB" id="A0ABD0NY92"/>
<evidence type="ECO:0000313" key="1">
    <source>
        <dbReference type="EMBL" id="KAL0166500.1"/>
    </source>
</evidence>
<dbReference type="Proteomes" id="UP001529510">
    <property type="component" value="Unassembled WGS sequence"/>
</dbReference>
<dbReference type="EMBL" id="JAMKFB020000019">
    <property type="protein sequence ID" value="KAL0166500.1"/>
    <property type="molecule type" value="Genomic_DNA"/>
</dbReference>
<gene>
    <name evidence="1" type="ORF">M9458_038344</name>
</gene>
<feature type="non-terminal residue" evidence="1">
    <location>
        <position position="68"/>
    </location>
</feature>
<feature type="non-terminal residue" evidence="1">
    <location>
        <position position="1"/>
    </location>
</feature>
<comment type="caution">
    <text evidence="1">The sequence shown here is derived from an EMBL/GenBank/DDBJ whole genome shotgun (WGS) entry which is preliminary data.</text>
</comment>
<sequence length="68" mass="7800">FPRDREPARPLHSPPAALWAPRVDRDLRKGYAAPAGTRIAQGKWPNQARRIKALHCRTKESYRENLPS</sequence>
<name>A0ABD0NY92_CIRMR</name>
<proteinExistence type="predicted"/>